<organism evidence="2 3">
    <name type="scientific">Bacillus benzoevorans</name>
    <dbReference type="NCBI Taxonomy" id="1456"/>
    <lineage>
        <taxon>Bacteria</taxon>
        <taxon>Bacillati</taxon>
        <taxon>Bacillota</taxon>
        <taxon>Bacilli</taxon>
        <taxon>Bacillales</taxon>
        <taxon>Bacillaceae</taxon>
        <taxon>Bacillus</taxon>
    </lineage>
</organism>
<evidence type="ECO:0000313" key="2">
    <source>
        <dbReference type="EMBL" id="MBB6447705.1"/>
    </source>
</evidence>
<evidence type="ECO:0000313" key="3">
    <source>
        <dbReference type="Proteomes" id="UP000531594"/>
    </source>
</evidence>
<accession>A0A7X0HVM0</accession>
<dbReference type="EMBL" id="JACHGK010000027">
    <property type="protein sequence ID" value="MBB6447705.1"/>
    <property type="molecule type" value="Genomic_DNA"/>
</dbReference>
<feature type="domain" description="ISXO2-like transposase" evidence="1">
    <location>
        <begin position="5"/>
        <end position="167"/>
    </location>
</feature>
<proteinExistence type="predicted"/>
<keyword evidence="3" id="KW-1185">Reference proteome</keyword>
<gene>
    <name evidence="2" type="ORF">HNR53_004414</name>
</gene>
<dbReference type="AlphaFoldDB" id="A0A7X0HVM0"/>
<comment type="caution">
    <text evidence="2">The sequence shown here is derived from an EMBL/GenBank/DDBJ whole genome shotgun (WGS) entry which is preliminary data.</text>
</comment>
<dbReference type="NCBIfam" id="NF033547">
    <property type="entry name" value="transpos_IS1595"/>
    <property type="match status" value="1"/>
</dbReference>
<dbReference type="InterPro" id="IPR024445">
    <property type="entry name" value="Tnp_ISXO2-like"/>
</dbReference>
<name>A0A7X0HVM0_9BACI</name>
<dbReference type="Proteomes" id="UP000531594">
    <property type="component" value="Unassembled WGS sequence"/>
</dbReference>
<protein>
    <submittedName>
        <fullName evidence="2">IS1 family transposase</fullName>
    </submittedName>
</protein>
<reference evidence="2 3" key="1">
    <citation type="submission" date="2020-08" db="EMBL/GenBank/DDBJ databases">
        <title>Genomic Encyclopedia of Type Strains, Phase IV (KMG-IV): sequencing the most valuable type-strain genomes for metagenomic binning, comparative biology and taxonomic classification.</title>
        <authorList>
            <person name="Goeker M."/>
        </authorList>
    </citation>
    <scope>NUCLEOTIDE SEQUENCE [LARGE SCALE GENOMIC DNA]</scope>
    <source>
        <strain evidence="2 3">DSM 5391</strain>
    </source>
</reference>
<dbReference type="SMART" id="SM01126">
    <property type="entry name" value="DDE_Tnp_IS1595"/>
    <property type="match status" value="1"/>
</dbReference>
<sequence>MDVEQFEGIVEIDETYFLYSQKGQRGITERKPRKRGGKSKYRGISHEQVCVLVARDRTKATVSKVACMGRIVKPKVEKLIGSKLSNENVLVTDAWRAYKTYAKEKGLEHYRIKSDGGNHVIKGLYHIQNVNGLHSRLKQWIDRFKGVATKYLDNYLSWFLFVDSRSNESTNQHIKEFLLTSFVFEMTDTYDSLRLSKFDI</sequence>
<dbReference type="Pfam" id="PF12762">
    <property type="entry name" value="DDE_Tnp_IS1595"/>
    <property type="match status" value="1"/>
</dbReference>
<evidence type="ECO:0000259" key="1">
    <source>
        <dbReference type="SMART" id="SM01126"/>
    </source>
</evidence>